<evidence type="ECO:0000259" key="9">
    <source>
        <dbReference type="PROSITE" id="PS50835"/>
    </source>
</evidence>
<feature type="domain" description="Ig-like" evidence="9">
    <location>
        <begin position="440"/>
        <end position="527"/>
    </location>
</feature>
<dbReference type="FunFam" id="2.60.40.10:FF:000405">
    <property type="entry name" value="nephrin isoform X1"/>
    <property type="match status" value="2"/>
</dbReference>
<feature type="domain" description="Ig-like" evidence="9">
    <location>
        <begin position="337"/>
        <end position="432"/>
    </location>
</feature>
<dbReference type="InterPro" id="IPR003006">
    <property type="entry name" value="Ig/MHC_CS"/>
</dbReference>
<dbReference type="Pfam" id="PF07679">
    <property type="entry name" value="I-set"/>
    <property type="match status" value="2"/>
</dbReference>
<proteinExistence type="predicted"/>
<keyword evidence="4" id="KW-1015">Disulfide bond</keyword>
<feature type="domain" description="Ig-like" evidence="9">
    <location>
        <begin position="822"/>
        <end position="913"/>
    </location>
</feature>
<evidence type="ECO:0000259" key="10">
    <source>
        <dbReference type="PROSITE" id="PS50853"/>
    </source>
</evidence>
<gene>
    <name evidence="11" type="ORF">PYX00_006332</name>
</gene>
<dbReference type="Pfam" id="PF08205">
    <property type="entry name" value="C2-set_2"/>
    <property type="match status" value="3"/>
</dbReference>
<dbReference type="PROSITE" id="PS50835">
    <property type="entry name" value="IG_LIKE"/>
    <property type="match status" value="9"/>
</dbReference>
<feature type="signal peptide" evidence="8">
    <location>
        <begin position="1"/>
        <end position="17"/>
    </location>
</feature>
<dbReference type="PANTHER" id="PTHR11640">
    <property type="entry name" value="NEPHRIN"/>
    <property type="match status" value="1"/>
</dbReference>
<accession>A0AAW2HWT8</accession>
<reference evidence="11" key="1">
    <citation type="journal article" date="2024" name="Gigascience">
        <title>Chromosome-level genome of the poultry shaft louse Menopon gallinae provides insight into the host-switching and adaptive evolution of parasitic lice.</title>
        <authorList>
            <person name="Xu Y."/>
            <person name="Ma L."/>
            <person name="Liu S."/>
            <person name="Liang Y."/>
            <person name="Liu Q."/>
            <person name="He Z."/>
            <person name="Tian L."/>
            <person name="Duan Y."/>
            <person name="Cai W."/>
            <person name="Li H."/>
            <person name="Song F."/>
        </authorList>
    </citation>
    <scope>NUCLEOTIDE SEQUENCE</scope>
    <source>
        <strain evidence="11">Cailab_2023a</strain>
    </source>
</reference>
<dbReference type="GO" id="GO:0050839">
    <property type="term" value="F:cell adhesion molecule binding"/>
    <property type="evidence" value="ECO:0007669"/>
    <property type="project" value="TreeGrafter"/>
</dbReference>
<dbReference type="InterPro" id="IPR003598">
    <property type="entry name" value="Ig_sub2"/>
</dbReference>
<keyword evidence="6" id="KW-0393">Immunoglobulin domain</keyword>
<dbReference type="InterPro" id="IPR003599">
    <property type="entry name" value="Ig_sub"/>
</dbReference>
<dbReference type="InterPro" id="IPR051275">
    <property type="entry name" value="Cell_adhesion_signaling"/>
</dbReference>
<keyword evidence="3 7" id="KW-0472">Membrane</keyword>
<evidence type="ECO:0000256" key="8">
    <source>
        <dbReference type="SAM" id="SignalP"/>
    </source>
</evidence>
<keyword evidence="8" id="KW-0732">Signal</keyword>
<dbReference type="GO" id="GO:0009653">
    <property type="term" value="P:anatomical structure morphogenesis"/>
    <property type="evidence" value="ECO:0007669"/>
    <property type="project" value="UniProtKB-ARBA"/>
</dbReference>
<dbReference type="InterPro" id="IPR007110">
    <property type="entry name" value="Ig-like_dom"/>
</dbReference>
<evidence type="ECO:0000256" key="3">
    <source>
        <dbReference type="ARBA" id="ARBA00023136"/>
    </source>
</evidence>
<keyword evidence="2" id="KW-0677">Repeat</keyword>
<protein>
    <recommendedName>
        <fullName evidence="12">Nephrin</fullName>
    </recommendedName>
</protein>
<feature type="domain" description="Ig-like" evidence="9">
    <location>
        <begin position="726"/>
        <end position="816"/>
    </location>
</feature>
<feature type="transmembrane region" description="Helical" evidence="7">
    <location>
        <begin position="1040"/>
        <end position="1067"/>
    </location>
</feature>
<dbReference type="GO" id="GO:0005911">
    <property type="term" value="C:cell-cell junction"/>
    <property type="evidence" value="ECO:0007669"/>
    <property type="project" value="TreeGrafter"/>
</dbReference>
<feature type="domain" description="Ig-like" evidence="9">
    <location>
        <begin position="128"/>
        <end position="235"/>
    </location>
</feature>
<keyword evidence="5" id="KW-0325">Glycoprotein</keyword>
<dbReference type="Gene3D" id="2.60.40.10">
    <property type="entry name" value="Immunoglobulins"/>
    <property type="match status" value="10"/>
</dbReference>
<feature type="domain" description="Ig-like" evidence="9">
    <location>
        <begin position="635"/>
        <end position="722"/>
    </location>
</feature>
<dbReference type="InterPro" id="IPR036116">
    <property type="entry name" value="FN3_sf"/>
</dbReference>
<dbReference type="InterPro" id="IPR036179">
    <property type="entry name" value="Ig-like_dom_sf"/>
</dbReference>
<keyword evidence="7" id="KW-1133">Transmembrane helix</keyword>
<evidence type="ECO:0000256" key="6">
    <source>
        <dbReference type="ARBA" id="ARBA00023319"/>
    </source>
</evidence>
<feature type="domain" description="Ig-like" evidence="9">
    <location>
        <begin position="243"/>
        <end position="332"/>
    </location>
</feature>
<dbReference type="SMART" id="SM00409">
    <property type="entry name" value="IG"/>
    <property type="match status" value="8"/>
</dbReference>
<dbReference type="Pfam" id="PF00041">
    <property type="entry name" value="fn3"/>
    <property type="match status" value="1"/>
</dbReference>
<name>A0AAW2HWT8_9NEOP</name>
<dbReference type="Pfam" id="PF00047">
    <property type="entry name" value="ig"/>
    <property type="match status" value="1"/>
</dbReference>
<dbReference type="GO" id="GO:0005886">
    <property type="term" value="C:plasma membrane"/>
    <property type="evidence" value="ECO:0007669"/>
    <property type="project" value="TreeGrafter"/>
</dbReference>
<feature type="domain" description="Ig-like" evidence="9">
    <location>
        <begin position="534"/>
        <end position="624"/>
    </location>
</feature>
<dbReference type="InterPro" id="IPR003961">
    <property type="entry name" value="FN3_dom"/>
</dbReference>
<dbReference type="SUPFAM" id="SSF48726">
    <property type="entry name" value="Immunoglobulin"/>
    <property type="match status" value="9"/>
</dbReference>
<feature type="domain" description="Fibronectin type-III" evidence="10">
    <location>
        <begin position="925"/>
        <end position="1025"/>
    </location>
</feature>
<feature type="chain" id="PRO_5043553797" description="Nephrin" evidence="8">
    <location>
        <begin position="18"/>
        <end position="1286"/>
    </location>
</feature>
<evidence type="ECO:0000256" key="7">
    <source>
        <dbReference type="SAM" id="Phobius"/>
    </source>
</evidence>
<dbReference type="Pfam" id="PF13927">
    <property type="entry name" value="Ig_3"/>
    <property type="match status" value="3"/>
</dbReference>
<dbReference type="GO" id="GO:0030154">
    <property type="term" value="P:cell differentiation"/>
    <property type="evidence" value="ECO:0007669"/>
    <property type="project" value="UniProtKB-ARBA"/>
</dbReference>
<dbReference type="InterPro" id="IPR013162">
    <property type="entry name" value="CD80_C2-set"/>
</dbReference>
<dbReference type="PROSITE" id="PS50853">
    <property type="entry name" value="FN3"/>
    <property type="match status" value="1"/>
</dbReference>
<dbReference type="SMART" id="SM00060">
    <property type="entry name" value="FN3"/>
    <property type="match status" value="1"/>
</dbReference>
<dbReference type="CDD" id="cd00063">
    <property type="entry name" value="FN3"/>
    <property type="match status" value="1"/>
</dbReference>
<dbReference type="PROSITE" id="PS00290">
    <property type="entry name" value="IG_MHC"/>
    <property type="match status" value="1"/>
</dbReference>
<comment type="caution">
    <text evidence="11">The sequence shown here is derived from an EMBL/GenBank/DDBJ whole genome shotgun (WGS) entry which is preliminary data.</text>
</comment>
<comment type="subcellular location">
    <subcellularLocation>
        <location evidence="1">Membrane</location>
        <topology evidence="1">Single-pass type I membrane protein</topology>
    </subcellularLocation>
</comment>
<dbReference type="SUPFAM" id="SSF49265">
    <property type="entry name" value="Fibronectin type III"/>
    <property type="match status" value="1"/>
</dbReference>
<evidence type="ECO:0000256" key="1">
    <source>
        <dbReference type="ARBA" id="ARBA00004479"/>
    </source>
</evidence>
<dbReference type="PANTHER" id="PTHR11640:SF136">
    <property type="entry name" value="NEPHRIN"/>
    <property type="match status" value="1"/>
</dbReference>
<dbReference type="SMART" id="SM00408">
    <property type="entry name" value="IGc2"/>
    <property type="match status" value="8"/>
</dbReference>
<dbReference type="InterPro" id="IPR013783">
    <property type="entry name" value="Ig-like_fold"/>
</dbReference>
<dbReference type="EMBL" id="JARGDH010000003">
    <property type="protein sequence ID" value="KAL0273715.1"/>
    <property type="molecule type" value="Genomic_DNA"/>
</dbReference>
<dbReference type="InterPro" id="IPR013098">
    <property type="entry name" value="Ig_I-set"/>
</dbReference>
<organism evidence="11">
    <name type="scientific">Menopon gallinae</name>
    <name type="common">poultry shaft louse</name>
    <dbReference type="NCBI Taxonomy" id="328185"/>
    <lineage>
        <taxon>Eukaryota</taxon>
        <taxon>Metazoa</taxon>
        <taxon>Ecdysozoa</taxon>
        <taxon>Arthropoda</taxon>
        <taxon>Hexapoda</taxon>
        <taxon>Insecta</taxon>
        <taxon>Pterygota</taxon>
        <taxon>Neoptera</taxon>
        <taxon>Paraneoptera</taxon>
        <taxon>Psocodea</taxon>
        <taxon>Troctomorpha</taxon>
        <taxon>Phthiraptera</taxon>
        <taxon>Amblycera</taxon>
        <taxon>Menoponidae</taxon>
        <taxon>Menopon</taxon>
    </lineage>
</organism>
<evidence type="ECO:0000256" key="2">
    <source>
        <dbReference type="ARBA" id="ARBA00022737"/>
    </source>
</evidence>
<dbReference type="InterPro" id="IPR013151">
    <property type="entry name" value="Immunoglobulin_dom"/>
</dbReference>
<feature type="domain" description="Ig-like" evidence="9">
    <location>
        <begin position="26"/>
        <end position="107"/>
    </location>
</feature>
<evidence type="ECO:0008006" key="12">
    <source>
        <dbReference type="Google" id="ProtNLM"/>
    </source>
</evidence>
<sequence>MFYSFFTCFILLSGYLAQSVILGSQQYFRLKPKDTKIQEGGEALMECEISELQGQVQWTKDGFALGFPSDLPGYPRYSYVGDRKNGVYNLRITNVSLEDDAEFQCQVLPTKFNKEIWTDARLTVIAPPSSIEIVNNSSNNRIEIKENVELEIECLVKNSKPAAKIVWYHGHTELKPGRSSETVIEVPEGRVKRYNVLSKIKIKPTAQDDLSEYTCEARHEALPRDMPLKATVQLSVLYPPGEPYIEGYTERETIRRGQTVELICRSRGGNPPAQLIWYKNGEQIRMAYRTVGRLSENIYTFTADSSDNKAKYKCEASNVMSREALKAEITLTVLFAPAHVTISGATEAKAGDKVSLTCTSDNSNPPADIKWMVGGKQLRNTSVVTTPSPNGGSISTSNITVLVGQNRRSLVVVCHGLNMHLTENIVGTHTINVLYPPGHPIISGYTEGTTIAAGTLQMISCISSGGNPLATLTWYKNDKKINSVTKVNDRSVSAEITVYTNVTDNGAVYKCEAENSATDVPFIETVKLNVQFPPEHVRIRKEPTELKPGQVATLTCESSSSNPPAKLSWWKEGIPVEGATTSMKPGLHGGMVSTIELKVNITSEINGVVYTCQALNEALQRSVHDAFTLDVLFKPIFKALPAEPQIGTEGEPLIVILESKGNPSDITYTWTMNGASLSKKHKRIVTEGPVLNVTRLSRNDSGVYTCKGENSQGSASISFNLTVHYPAQIVDVPSTVVVNPEENAELYCTVEGNPLSEGDVTWRNEKMDDLESRTTKSFRNTTSYLLVLSPTRKDAGVFQCAVNNGIGNETVKEVVLLVKYKPEIDTSPARTKAASNLGTPARLTCRASAVPKPTFRWLRNGLLVSNSSKKYSTEFQEVDATTFDSILTVNNVESGDYGNYECEVRNEKGLSVTKIMLDVTSAPDTPTSLTVLNVTHDAVTLSWVPGFDGGIRSSYRIRYKPHDSSAAAEGFRYLEVLPDNVTTFTINGLELNTEYIFNIMAFNRLGGSKYLSDSIKAKTASTPPPSLHSPSYGSLGENEISVTVVVITAVAGMTLLILNVVVVGCCLRRHSRNKRFSGPSEQGSNKSATIEMYAPSSYNETVTGETLSSVSEKSENYSNAEINEDYTEDGCKVATSTYLIDQIDYPFQYPAAYEMQHQMKGNHTVPDPEVVPPRNTLPHNTISKGNYVGNSILPPPTIDGAYYNLQPDSRYIPYPQSLDYNNAMPAGNGSLRRQRGPVLPDVTVLHNTSPAKHTGPVLSATLMPQPALSTFAPGYTTNLETEGHLV</sequence>
<evidence type="ECO:0000313" key="11">
    <source>
        <dbReference type="EMBL" id="KAL0273715.1"/>
    </source>
</evidence>
<keyword evidence="7" id="KW-0812">Transmembrane</keyword>
<evidence type="ECO:0000256" key="4">
    <source>
        <dbReference type="ARBA" id="ARBA00023157"/>
    </source>
</evidence>
<dbReference type="GO" id="GO:0098609">
    <property type="term" value="P:cell-cell adhesion"/>
    <property type="evidence" value="ECO:0007669"/>
    <property type="project" value="TreeGrafter"/>
</dbReference>
<evidence type="ECO:0000256" key="5">
    <source>
        <dbReference type="ARBA" id="ARBA00023180"/>
    </source>
</evidence>